<evidence type="ECO:0000256" key="4">
    <source>
        <dbReference type="ARBA" id="ARBA00023136"/>
    </source>
</evidence>
<feature type="transmembrane region" description="Helical" evidence="7">
    <location>
        <begin position="225"/>
        <end position="244"/>
    </location>
</feature>
<feature type="transmembrane region" description="Helical" evidence="7">
    <location>
        <begin position="59"/>
        <end position="78"/>
    </location>
</feature>
<evidence type="ECO:0000256" key="2">
    <source>
        <dbReference type="ARBA" id="ARBA00022692"/>
    </source>
</evidence>
<evidence type="ECO:0000313" key="9">
    <source>
        <dbReference type="EMBL" id="KAI6782508.1"/>
    </source>
</evidence>
<keyword evidence="2 7" id="KW-0812">Transmembrane</keyword>
<feature type="transmembrane region" description="Helical" evidence="7">
    <location>
        <begin position="192"/>
        <end position="213"/>
    </location>
</feature>
<dbReference type="AlphaFoldDB" id="A0A9P9Y3I8"/>
<reference evidence="9" key="1">
    <citation type="journal article" date="2021" name="J Fungi (Basel)">
        <title>Genomic and Metabolomic Analyses of the Marine Fungus Emericellopsis cladophorae: Insights into Saltwater Adaptability Mechanisms and Its Biosynthetic Potential.</title>
        <authorList>
            <person name="Goncalves M.F.M."/>
            <person name="Hilario S."/>
            <person name="Van de Peer Y."/>
            <person name="Esteves A.C."/>
            <person name="Alves A."/>
        </authorList>
    </citation>
    <scope>NUCLEOTIDE SEQUENCE</scope>
    <source>
        <strain evidence="9">MUM 19.33</strain>
    </source>
</reference>
<sequence>MSDTSSDWSPDSPLWGLSAKLSRDGLLASIYSTFAVATVFLCLRLILRWRYNGRLLLDDYWMLFAYLAFITQTVIQTVQLDAMWYVVYLDYGRIAPTDPDRYRQAREMARWSFAVTALFWTVLWSVKASLLVTFYKLVRPITRLRRSLYAVAGFTVLSYVGCWVIYTCLRASPEDMYLFETSRAEHQARTSAIFVTVVDTLSDILIALLPMYILPSLQLSRGKKVGIGLTFALGLLVVAVAIVRMTQITCGYGIDYIGVALWGAVETATSIVVGSLLSLGGVLTKGLRGLRRGTGYSKQSASAGGTGSAGGKGSYYSSGLSSSARKRGSSGLASTSDSDNELVQSQLRESACVLEVQKTVETDVYSEYAHDTNGHDGLPEMREKELQLA</sequence>
<reference evidence="9" key="2">
    <citation type="submission" date="2022-07" db="EMBL/GenBank/DDBJ databases">
        <authorList>
            <person name="Goncalves M.F.M."/>
            <person name="Hilario S."/>
            <person name="Van De Peer Y."/>
            <person name="Esteves A.C."/>
            <person name="Alves A."/>
        </authorList>
    </citation>
    <scope>NUCLEOTIDE SEQUENCE</scope>
    <source>
        <strain evidence="9">MUM 19.33</strain>
    </source>
</reference>
<feature type="transmembrane region" description="Helical" evidence="7">
    <location>
        <begin position="256"/>
        <end position="283"/>
    </location>
</feature>
<dbReference type="Proteomes" id="UP001055219">
    <property type="component" value="Unassembled WGS sequence"/>
</dbReference>
<evidence type="ECO:0000313" key="10">
    <source>
        <dbReference type="Proteomes" id="UP001055219"/>
    </source>
</evidence>
<evidence type="ECO:0000256" key="1">
    <source>
        <dbReference type="ARBA" id="ARBA00004141"/>
    </source>
</evidence>
<keyword evidence="4 7" id="KW-0472">Membrane</keyword>
<comment type="subcellular location">
    <subcellularLocation>
        <location evidence="1">Membrane</location>
        <topology evidence="1">Multi-pass membrane protein</topology>
    </subcellularLocation>
</comment>
<dbReference type="EMBL" id="JAGIXG020000013">
    <property type="protein sequence ID" value="KAI6782508.1"/>
    <property type="molecule type" value="Genomic_DNA"/>
</dbReference>
<organism evidence="9 10">
    <name type="scientific">Emericellopsis cladophorae</name>
    <dbReference type="NCBI Taxonomy" id="2686198"/>
    <lineage>
        <taxon>Eukaryota</taxon>
        <taxon>Fungi</taxon>
        <taxon>Dikarya</taxon>
        <taxon>Ascomycota</taxon>
        <taxon>Pezizomycotina</taxon>
        <taxon>Sordariomycetes</taxon>
        <taxon>Hypocreomycetidae</taxon>
        <taxon>Hypocreales</taxon>
        <taxon>Bionectriaceae</taxon>
        <taxon>Emericellopsis</taxon>
    </lineage>
</organism>
<gene>
    <name evidence="9" type="ORF">J7T54_001365</name>
</gene>
<comment type="similarity">
    <text evidence="5">Belongs to the SAT4 family.</text>
</comment>
<feature type="transmembrane region" description="Helical" evidence="7">
    <location>
        <begin position="111"/>
        <end position="135"/>
    </location>
</feature>
<keyword evidence="3 7" id="KW-1133">Transmembrane helix</keyword>
<dbReference type="GeneID" id="75827884"/>
<dbReference type="GO" id="GO:0016020">
    <property type="term" value="C:membrane"/>
    <property type="evidence" value="ECO:0007669"/>
    <property type="project" value="UniProtKB-SubCell"/>
</dbReference>
<accession>A0A9P9Y3I8</accession>
<feature type="transmembrane region" description="Helical" evidence="7">
    <location>
        <begin position="26"/>
        <end position="47"/>
    </location>
</feature>
<dbReference type="InterPro" id="IPR049326">
    <property type="entry name" value="Rhodopsin_dom_fungi"/>
</dbReference>
<feature type="region of interest" description="Disordered" evidence="6">
    <location>
        <begin position="364"/>
        <end position="389"/>
    </location>
</feature>
<keyword evidence="10" id="KW-1185">Reference proteome</keyword>
<dbReference type="InterPro" id="IPR052337">
    <property type="entry name" value="SAT4-like"/>
</dbReference>
<evidence type="ECO:0000256" key="3">
    <source>
        <dbReference type="ARBA" id="ARBA00022989"/>
    </source>
</evidence>
<proteinExistence type="inferred from homology"/>
<dbReference type="PANTHER" id="PTHR33048:SF162">
    <property type="entry name" value="SATRATOXIN BIOSYNTHESIS SC1 CLUSTER PROTEIN 4"/>
    <property type="match status" value="1"/>
</dbReference>
<evidence type="ECO:0000256" key="5">
    <source>
        <dbReference type="ARBA" id="ARBA00038359"/>
    </source>
</evidence>
<evidence type="ECO:0000256" key="7">
    <source>
        <dbReference type="SAM" id="Phobius"/>
    </source>
</evidence>
<feature type="compositionally biased region" description="Basic and acidic residues" evidence="6">
    <location>
        <begin position="368"/>
        <end position="389"/>
    </location>
</feature>
<protein>
    <recommendedName>
        <fullName evidence="8">Rhodopsin domain-containing protein</fullName>
    </recommendedName>
</protein>
<feature type="domain" description="Rhodopsin" evidence="8">
    <location>
        <begin position="43"/>
        <end position="281"/>
    </location>
</feature>
<dbReference type="RefSeq" id="XP_051363364.1">
    <property type="nucleotide sequence ID" value="XM_051505334.1"/>
</dbReference>
<name>A0A9P9Y3I8_9HYPO</name>
<feature type="transmembrane region" description="Helical" evidence="7">
    <location>
        <begin position="147"/>
        <end position="172"/>
    </location>
</feature>
<evidence type="ECO:0000259" key="8">
    <source>
        <dbReference type="Pfam" id="PF20684"/>
    </source>
</evidence>
<evidence type="ECO:0000256" key="6">
    <source>
        <dbReference type="SAM" id="MobiDB-lite"/>
    </source>
</evidence>
<dbReference type="Pfam" id="PF20684">
    <property type="entry name" value="Fung_rhodopsin"/>
    <property type="match status" value="1"/>
</dbReference>
<comment type="caution">
    <text evidence="9">The sequence shown here is derived from an EMBL/GenBank/DDBJ whole genome shotgun (WGS) entry which is preliminary data.</text>
</comment>
<dbReference type="OrthoDB" id="444631at2759"/>
<dbReference type="PANTHER" id="PTHR33048">
    <property type="entry name" value="PTH11-LIKE INTEGRAL MEMBRANE PROTEIN (AFU_ORTHOLOGUE AFUA_5G11245)"/>
    <property type="match status" value="1"/>
</dbReference>